<keyword evidence="1" id="KW-0833">Ubl conjugation pathway</keyword>
<feature type="domain" description="F-box" evidence="3">
    <location>
        <begin position="1"/>
        <end position="43"/>
    </location>
</feature>
<evidence type="ECO:0000256" key="1">
    <source>
        <dbReference type="RuleBase" id="RU369085"/>
    </source>
</evidence>
<dbReference type="AlphaFoldDB" id="A0A830BK56"/>
<dbReference type="Pfam" id="PF12937">
    <property type="entry name" value="F-box-like"/>
    <property type="match status" value="1"/>
</dbReference>
<name>A0A830BK56_9LAMI</name>
<dbReference type="PROSITE" id="PS50181">
    <property type="entry name" value="FBOX"/>
    <property type="match status" value="1"/>
</dbReference>
<evidence type="ECO:0000313" key="4">
    <source>
        <dbReference type="EMBL" id="GFP86572.1"/>
    </source>
</evidence>
<keyword evidence="2" id="KW-0732">Signal</keyword>
<reference evidence="4" key="1">
    <citation type="submission" date="2020-07" db="EMBL/GenBank/DDBJ databases">
        <title>Ethylene signaling mediates host invasion by parasitic plants.</title>
        <authorList>
            <person name="Yoshida S."/>
        </authorList>
    </citation>
    <scope>NUCLEOTIDE SEQUENCE</scope>
    <source>
        <strain evidence="4">Okayama</strain>
    </source>
</reference>
<comment type="caution">
    <text evidence="4">The sequence shown here is derived from an EMBL/GenBank/DDBJ whole genome shotgun (WGS) entry which is preliminary data.</text>
</comment>
<dbReference type="InterPro" id="IPR001810">
    <property type="entry name" value="F-box_dom"/>
</dbReference>
<dbReference type="GO" id="GO:0031146">
    <property type="term" value="P:SCF-dependent proteasomal ubiquitin-dependent protein catabolic process"/>
    <property type="evidence" value="ECO:0007669"/>
    <property type="project" value="UniProtKB-UniRule"/>
</dbReference>
<evidence type="ECO:0000259" key="3">
    <source>
        <dbReference type="PROSITE" id="PS50181"/>
    </source>
</evidence>
<comment type="function">
    <text evidence="1">Acts as a component of a SCF E3 ubiquitin ligase complexes.</text>
</comment>
<keyword evidence="5" id="KW-1185">Reference proteome</keyword>
<comment type="subcellular location">
    <subcellularLocation>
        <location evidence="1">Nucleus</location>
    </subcellularLocation>
</comment>
<dbReference type="GO" id="GO:0005737">
    <property type="term" value="C:cytoplasm"/>
    <property type="evidence" value="ECO:0007669"/>
    <property type="project" value="TreeGrafter"/>
</dbReference>
<comment type="subunit">
    <text evidence="1">Component of the SCF-type E3 ligase complex.</text>
</comment>
<sequence>RFPRNVQLCVLSFLLPSDLAAFASTCKRLVSLCRRDQRLWFSMCHRRWGSQTLINKWGSGRISYRRLYRILDEYKNLIGFWRRCGDSAAPASSSPPPVFFEWGPSYIAGSRVFPSKNKGYDAMIEKPFLWMSVAWNRKAMNYLDSDGKFVLNEEDLIGESGFVENELIRVNVGKNKITYN</sequence>
<dbReference type="EMBL" id="BMAC01000128">
    <property type="protein sequence ID" value="GFP86572.1"/>
    <property type="molecule type" value="Genomic_DNA"/>
</dbReference>
<dbReference type="GO" id="GO:0005634">
    <property type="term" value="C:nucleus"/>
    <property type="evidence" value="ECO:0007669"/>
    <property type="project" value="UniProtKB-SubCell"/>
</dbReference>
<feature type="non-terminal residue" evidence="4">
    <location>
        <position position="1"/>
    </location>
</feature>
<protein>
    <recommendedName>
        <fullName evidence="1">F-box protein</fullName>
    </recommendedName>
</protein>
<dbReference type="PANTHER" id="PTHR12874:SF28">
    <property type="entry name" value="F-BOX PROTEIN"/>
    <property type="match status" value="1"/>
</dbReference>
<dbReference type="GO" id="GO:0016567">
    <property type="term" value="P:protein ubiquitination"/>
    <property type="evidence" value="ECO:0007669"/>
    <property type="project" value="UniProtKB-UniRule"/>
</dbReference>
<evidence type="ECO:0000256" key="2">
    <source>
        <dbReference type="SAM" id="SignalP"/>
    </source>
</evidence>
<keyword evidence="1" id="KW-0539">Nucleus</keyword>
<gene>
    <name evidence="4" type="ORF">PHJA_000801000</name>
</gene>
<evidence type="ECO:0000313" key="5">
    <source>
        <dbReference type="Proteomes" id="UP000653305"/>
    </source>
</evidence>
<dbReference type="Proteomes" id="UP000653305">
    <property type="component" value="Unassembled WGS sequence"/>
</dbReference>
<dbReference type="GO" id="GO:0019005">
    <property type="term" value="C:SCF ubiquitin ligase complex"/>
    <property type="evidence" value="ECO:0007669"/>
    <property type="project" value="UniProtKB-UniRule"/>
</dbReference>
<dbReference type="InterPro" id="IPR036047">
    <property type="entry name" value="F-box-like_dom_sf"/>
</dbReference>
<dbReference type="Gene3D" id="1.20.1280.50">
    <property type="match status" value="1"/>
</dbReference>
<comment type="pathway">
    <text evidence="1">Protein modification; protein ubiquitination.</text>
</comment>
<organism evidence="4 5">
    <name type="scientific">Phtheirospermum japonicum</name>
    <dbReference type="NCBI Taxonomy" id="374723"/>
    <lineage>
        <taxon>Eukaryota</taxon>
        <taxon>Viridiplantae</taxon>
        <taxon>Streptophyta</taxon>
        <taxon>Embryophyta</taxon>
        <taxon>Tracheophyta</taxon>
        <taxon>Spermatophyta</taxon>
        <taxon>Magnoliopsida</taxon>
        <taxon>eudicotyledons</taxon>
        <taxon>Gunneridae</taxon>
        <taxon>Pentapetalae</taxon>
        <taxon>asterids</taxon>
        <taxon>lamiids</taxon>
        <taxon>Lamiales</taxon>
        <taxon>Orobanchaceae</taxon>
        <taxon>Orobanchaceae incertae sedis</taxon>
        <taxon>Phtheirospermum</taxon>
    </lineage>
</organism>
<feature type="signal peptide" evidence="2">
    <location>
        <begin position="1"/>
        <end position="21"/>
    </location>
</feature>
<dbReference type="GO" id="GO:0009740">
    <property type="term" value="P:gibberellic acid mediated signaling pathway"/>
    <property type="evidence" value="ECO:0007669"/>
    <property type="project" value="TreeGrafter"/>
</dbReference>
<proteinExistence type="predicted"/>
<dbReference type="OrthoDB" id="1924875at2759"/>
<dbReference type="PANTHER" id="PTHR12874">
    <property type="entry name" value="F-BOX ONLY PROTEIN 48-RELATED"/>
    <property type="match status" value="1"/>
</dbReference>
<feature type="chain" id="PRO_5032771752" description="F-box protein" evidence="2">
    <location>
        <begin position="22"/>
        <end position="180"/>
    </location>
</feature>
<accession>A0A830BK56</accession>
<dbReference type="SUPFAM" id="SSF81383">
    <property type="entry name" value="F-box domain"/>
    <property type="match status" value="1"/>
</dbReference>